<dbReference type="OMA" id="QDDCEND"/>
<keyword evidence="2" id="KW-0472">Membrane</keyword>
<accession>A0A061FB36</accession>
<proteinExistence type="predicted"/>
<organism evidence="3 4">
    <name type="scientific">Theobroma cacao</name>
    <name type="common">Cacao</name>
    <name type="synonym">Cocoa</name>
    <dbReference type="NCBI Taxonomy" id="3641"/>
    <lineage>
        <taxon>Eukaryota</taxon>
        <taxon>Viridiplantae</taxon>
        <taxon>Streptophyta</taxon>
        <taxon>Embryophyta</taxon>
        <taxon>Tracheophyta</taxon>
        <taxon>Spermatophyta</taxon>
        <taxon>Magnoliopsida</taxon>
        <taxon>eudicotyledons</taxon>
        <taxon>Gunneridae</taxon>
        <taxon>Pentapetalae</taxon>
        <taxon>rosids</taxon>
        <taxon>malvids</taxon>
        <taxon>Malvales</taxon>
        <taxon>Malvaceae</taxon>
        <taxon>Byttnerioideae</taxon>
        <taxon>Theobroma</taxon>
    </lineage>
</organism>
<keyword evidence="2" id="KW-0812">Transmembrane</keyword>
<dbReference type="InParanoid" id="A0A061FB36"/>
<dbReference type="AlphaFoldDB" id="A0A061FB36"/>
<gene>
    <name evidence="3" type="ORF">TCM_032881</name>
</gene>
<dbReference type="EMBL" id="CM001885">
    <property type="protein sequence ID" value="EOY13957.1"/>
    <property type="molecule type" value="Genomic_DNA"/>
</dbReference>
<evidence type="ECO:0000256" key="1">
    <source>
        <dbReference type="SAM" id="MobiDB-lite"/>
    </source>
</evidence>
<dbReference type="STRING" id="3641.A0A061FB36"/>
<keyword evidence="2" id="KW-1133">Transmembrane helix</keyword>
<sequence>MLQHICHVAGISHTIIRNDKDVASILQDERIENDVEEYDMEDWNDELQDDCENDYIGEHDDYSEDDRSEHNNIPDCNHADDSIGHDTTIVLEEVQCNDYATTVELKDVEAVKPIYDNPIALENDIHLLDDSDQETVNTRVSHQWIIPRVDMISFQIVATEESNSMEDHLYHEKVFPSKVKLKRALSMLALKEHFEIRVKKSCHARLEIGCKEKARNFALHATKLLEGEYWRVQTLQKVHTCTVDSLQCGYQTASARLIDELFSTRLQGNYVTPLRPKEIMEEMNHMWGLQCLYGKAWYAKKYAESLVFGPLKESCQLLTSYFHMLERENPGTITVVVADGEQRLKYYFWTFRSCIGGFSAVMLLVVAINAIHLKGRFKGILFVMHLGIKNAVEKMYNDARHSLCNYVKNKFKREDVATIFTLAANYDKLTNFNKHMNQLK</sequence>
<feature type="compositionally biased region" description="Basic and acidic residues" evidence="1">
    <location>
        <begin position="56"/>
        <end position="79"/>
    </location>
</feature>
<dbReference type="Proteomes" id="UP000026915">
    <property type="component" value="Chromosome 7"/>
</dbReference>
<evidence type="ECO:0000313" key="4">
    <source>
        <dbReference type="Proteomes" id="UP000026915"/>
    </source>
</evidence>
<keyword evidence="4" id="KW-1185">Reference proteome</keyword>
<dbReference type="Gramene" id="EOY13957">
    <property type="protein sequence ID" value="EOY13957"/>
    <property type="gene ID" value="TCM_032881"/>
</dbReference>
<reference evidence="3 4" key="1">
    <citation type="journal article" date="2013" name="Genome Biol.">
        <title>The genome sequence of the most widely cultivated cacao type and its use to identify candidate genes regulating pod color.</title>
        <authorList>
            <person name="Motamayor J.C."/>
            <person name="Mockaitis K."/>
            <person name="Schmutz J."/>
            <person name="Haiminen N."/>
            <person name="Iii D.L."/>
            <person name="Cornejo O."/>
            <person name="Findley S.D."/>
            <person name="Zheng P."/>
            <person name="Utro F."/>
            <person name="Royaert S."/>
            <person name="Saski C."/>
            <person name="Jenkins J."/>
            <person name="Podicheti R."/>
            <person name="Zhao M."/>
            <person name="Scheffler B.E."/>
            <person name="Stack J.C."/>
            <person name="Feltus F.A."/>
            <person name="Mustiga G.M."/>
            <person name="Amores F."/>
            <person name="Phillips W."/>
            <person name="Marelli J.P."/>
            <person name="May G.D."/>
            <person name="Shapiro H."/>
            <person name="Ma J."/>
            <person name="Bustamante C.D."/>
            <person name="Schnell R.J."/>
            <person name="Main D."/>
            <person name="Gilbert D."/>
            <person name="Parida L."/>
            <person name="Kuhn D.N."/>
        </authorList>
    </citation>
    <scope>NUCLEOTIDE SEQUENCE [LARGE SCALE GENOMIC DNA]</scope>
    <source>
        <strain evidence="4">cv. Matina 1-6</strain>
    </source>
</reference>
<feature type="region of interest" description="Disordered" evidence="1">
    <location>
        <begin position="55"/>
        <end position="79"/>
    </location>
</feature>
<evidence type="ECO:0000313" key="3">
    <source>
        <dbReference type="EMBL" id="EOY13957.1"/>
    </source>
</evidence>
<dbReference type="eggNOG" id="ENOG502RJNC">
    <property type="taxonomic scope" value="Eukaryota"/>
</dbReference>
<protein>
    <submittedName>
        <fullName evidence="3">Uncharacterized protein</fullName>
    </submittedName>
</protein>
<dbReference type="PANTHER" id="PTHR31973">
    <property type="entry name" value="POLYPROTEIN, PUTATIVE-RELATED"/>
    <property type="match status" value="1"/>
</dbReference>
<dbReference type="PANTHER" id="PTHR31973:SF195">
    <property type="entry name" value="MUDR FAMILY TRANSPOSASE"/>
    <property type="match status" value="1"/>
</dbReference>
<evidence type="ECO:0000256" key="2">
    <source>
        <dbReference type="SAM" id="Phobius"/>
    </source>
</evidence>
<dbReference type="HOGENOM" id="CLU_597737_0_0_1"/>
<feature type="transmembrane region" description="Helical" evidence="2">
    <location>
        <begin position="346"/>
        <end position="371"/>
    </location>
</feature>
<name>A0A061FB36_THECC</name>